<dbReference type="PROSITE" id="PS51755">
    <property type="entry name" value="OMPR_PHOB"/>
    <property type="match status" value="1"/>
</dbReference>
<reference evidence="7 8" key="1">
    <citation type="submission" date="2024-09" db="EMBL/GenBank/DDBJ databases">
        <authorList>
            <person name="Sun Q."/>
            <person name="Mori K."/>
        </authorList>
    </citation>
    <scope>NUCLEOTIDE SEQUENCE [LARGE SCALE GENOMIC DNA]</scope>
    <source>
        <strain evidence="7 8">CGMCC 1.15906</strain>
    </source>
</reference>
<dbReference type="InterPro" id="IPR016032">
    <property type="entry name" value="Sig_transdc_resp-reg_C-effctor"/>
</dbReference>
<comment type="caution">
    <text evidence="7">The sequence shown here is derived from an EMBL/GenBank/DDBJ whole genome shotgun (WGS) entry which is preliminary data.</text>
</comment>
<evidence type="ECO:0000313" key="7">
    <source>
        <dbReference type="EMBL" id="MFC0626022.1"/>
    </source>
</evidence>
<dbReference type="Pfam" id="PF13191">
    <property type="entry name" value="AAA_16"/>
    <property type="match status" value="1"/>
</dbReference>
<keyword evidence="3 5" id="KW-0238">DNA-binding</keyword>
<evidence type="ECO:0000313" key="8">
    <source>
        <dbReference type="Proteomes" id="UP001589890"/>
    </source>
</evidence>
<dbReference type="SMART" id="SM00028">
    <property type="entry name" value="TPR"/>
    <property type="match status" value="5"/>
</dbReference>
<dbReference type="InterPro" id="IPR011990">
    <property type="entry name" value="TPR-like_helical_dom_sf"/>
</dbReference>
<evidence type="ECO:0000256" key="1">
    <source>
        <dbReference type="ARBA" id="ARBA00005820"/>
    </source>
</evidence>
<dbReference type="RefSeq" id="WP_380049053.1">
    <property type="nucleotide sequence ID" value="NZ_JBHLTC010000020.1"/>
</dbReference>
<keyword evidence="2" id="KW-0805">Transcription regulation</keyword>
<sequence>MTDQLMVRVLGPIDVVNGGAIHPVAGVRRSAVLAILALQPGQVVSAERLIDLVWADDAPATALNTLQSTVSFLRRTLGLRDTLLARSSGYVLSVGGEGVDAVLAERLIRESRHLEDPAQIVKQLGSALAMWRGEPLGGLAGQSWFDDHVGRLQMLRRSALQSLTDARLALGEHALLVGDLEQACGREPLNEELHAQLMLALYRCGRQAEALAAFHRLRRRLADDLGLSPALSVQDLHTAILRQDRALDLSVGEPVEVSVTRPIVPAQLPAVTGSFVAREQELQQLDQYLDGRATGTVVQAISGPAGVGKTTLALHWAHWVAARFPDGQLFANLHGYDRQGRGRDPYDVMAGFLEALGIPPARIPAERDTRAGLYRSVMAGKEILIVLDNAHDAEQVLPLLPGAAEGMVMVTSRDRLIPVMVAVDARSLVLEPLNEQDSRALLSARLGEARLTADPRAGETMVSLCGGLPLALAIVAARAATENRSSLTALAHELVERPSLLDALTVGDRRTDVRSVLSWSYQSLDRSSGDLFRRLGAHPAGDFSARTAASANGKPLSQTEEALSELTRRHLILQDLKGRYRFHDLVRSYAMELLDQRAEDRARTIRRVIDHYLRSAFEATLLHTPQRHPIIVVESAEGVSPYHPASLGEALSWFSAERTALVSCVELALQHGFLEHCWQLAWCTTTFLDWVGAWRELAIVHRMAFKAAETLGDEAARAHAVRGLAFACRANGQYDEAAHHLDDAIEVFARLGDLKNEARLHLNYANLHDRRSDPSAALEEALEGLRLYRRADDVVGEAHALNAVGWSRLRLGDPELALQHCEAALRILRQDGHPDGQAVTLDSIGYIHHLAGAAPRAITYFRQAIEMHRALGDRFNQADSLDHLGDAHWEVGDAAAATEAWVAALAILDELKHPAAERIRAKL</sequence>
<gene>
    <name evidence="7" type="ORF">ACFFGN_18225</name>
</gene>
<keyword evidence="8" id="KW-1185">Reference proteome</keyword>
<evidence type="ECO:0000256" key="3">
    <source>
        <dbReference type="ARBA" id="ARBA00023125"/>
    </source>
</evidence>
<evidence type="ECO:0000259" key="6">
    <source>
        <dbReference type="PROSITE" id="PS51755"/>
    </source>
</evidence>
<dbReference type="InterPro" id="IPR027417">
    <property type="entry name" value="P-loop_NTPase"/>
</dbReference>
<dbReference type="InterPro" id="IPR001867">
    <property type="entry name" value="OmpR/PhoB-type_DNA-bd"/>
</dbReference>
<dbReference type="Gene3D" id="1.10.10.10">
    <property type="entry name" value="Winged helix-like DNA-binding domain superfamily/Winged helix DNA-binding domain"/>
    <property type="match status" value="1"/>
</dbReference>
<dbReference type="CDD" id="cd15831">
    <property type="entry name" value="BTAD"/>
    <property type="match status" value="1"/>
</dbReference>
<dbReference type="Pfam" id="PF00486">
    <property type="entry name" value="Trans_reg_C"/>
    <property type="match status" value="1"/>
</dbReference>
<dbReference type="InterPro" id="IPR005158">
    <property type="entry name" value="BTAD"/>
</dbReference>
<evidence type="ECO:0000256" key="5">
    <source>
        <dbReference type="PROSITE-ProRule" id="PRU01091"/>
    </source>
</evidence>
<dbReference type="Pfam" id="PF13424">
    <property type="entry name" value="TPR_12"/>
    <property type="match status" value="2"/>
</dbReference>
<evidence type="ECO:0000256" key="4">
    <source>
        <dbReference type="ARBA" id="ARBA00023163"/>
    </source>
</evidence>
<comment type="similarity">
    <text evidence="1">Belongs to the AfsR/DnrI/RedD regulatory family.</text>
</comment>
<dbReference type="Pfam" id="PF03704">
    <property type="entry name" value="BTAD"/>
    <property type="match status" value="1"/>
</dbReference>
<feature type="domain" description="OmpR/PhoB-type" evidence="6">
    <location>
        <begin position="1"/>
        <end position="103"/>
    </location>
</feature>
<dbReference type="PRINTS" id="PR00364">
    <property type="entry name" value="DISEASERSIST"/>
</dbReference>
<dbReference type="InterPro" id="IPR019734">
    <property type="entry name" value="TPR_rpt"/>
</dbReference>
<protein>
    <submittedName>
        <fullName evidence="7">BTAD domain-containing putative transcriptional regulator</fullName>
    </submittedName>
</protein>
<dbReference type="InterPro" id="IPR041664">
    <property type="entry name" value="AAA_16"/>
</dbReference>
<dbReference type="SUPFAM" id="SSF52540">
    <property type="entry name" value="P-loop containing nucleoside triphosphate hydrolases"/>
    <property type="match status" value="1"/>
</dbReference>
<proteinExistence type="inferred from homology"/>
<dbReference type="Gene3D" id="3.40.50.300">
    <property type="entry name" value="P-loop containing nucleotide triphosphate hydrolases"/>
    <property type="match status" value="1"/>
</dbReference>
<dbReference type="InterPro" id="IPR036388">
    <property type="entry name" value="WH-like_DNA-bd_sf"/>
</dbReference>
<dbReference type="SMART" id="SM01043">
    <property type="entry name" value="BTAD"/>
    <property type="match status" value="1"/>
</dbReference>
<name>A0ABV6QN03_9ACTN</name>
<keyword evidence="4" id="KW-0804">Transcription</keyword>
<dbReference type="SUPFAM" id="SSF48452">
    <property type="entry name" value="TPR-like"/>
    <property type="match status" value="2"/>
</dbReference>
<evidence type="ECO:0000256" key="2">
    <source>
        <dbReference type="ARBA" id="ARBA00023015"/>
    </source>
</evidence>
<dbReference type="EMBL" id="JBHLTC010000020">
    <property type="protein sequence ID" value="MFC0626022.1"/>
    <property type="molecule type" value="Genomic_DNA"/>
</dbReference>
<dbReference type="SUPFAM" id="SSF46894">
    <property type="entry name" value="C-terminal effector domain of the bipartite response regulators"/>
    <property type="match status" value="1"/>
</dbReference>
<dbReference type="PANTHER" id="PTHR35807:SF1">
    <property type="entry name" value="TRANSCRIPTIONAL REGULATOR REDD"/>
    <property type="match status" value="1"/>
</dbReference>
<feature type="DNA-binding region" description="OmpR/PhoB-type" evidence="5">
    <location>
        <begin position="1"/>
        <end position="103"/>
    </location>
</feature>
<dbReference type="PANTHER" id="PTHR35807">
    <property type="entry name" value="TRANSCRIPTIONAL REGULATOR REDD-RELATED"/>
    <property type="match status" value="1"/>
</dbReference>
<dbReference type="Proteomes" id="UP001589890">
    <property type="component" value="Unassembled WGS sequence"/>
</dbReference>
<dbReference type="Gene3D" id="1.25.40.10">
    <property type="entry name" value="Tetratricopeptide repeat domain"/>
    <property type="match status" value="2"/>
</dbReference>
<dbReference type="SMART" id="SM00862">
    <property type="entry name" value="Trans_reg_C"/>
    <property type="match status" value="1"/>
</dbReference>
<accession>A0ABV6QN03</accession>
<dbReference type="InterPro" id="IPR051677">
    <property type="entry name" value="AfsR-DnrI-RedD_regulator"/>
</dbReference>
<organism evidence="7 8">
    <name type="scientific">Kribbella deserti</name>
    <dbReference type="NCBI Taxonomy" id="1926257"/>
    <lineage>
        <taxon>Bacteria</taxon>
        <taxon>Bacillati</taxon>
        <taxon>Actinomycetota</taxon>
        <taxon>Actinomycetes</taxon>
        <taxon>Propionibacteriales</taxon>
        <taxon>Kribbellaceae</taxon>
        <taxon>Kribbella</taxon>
    </lineage>
</organism>